<feature type="compositionally biased region" description="Low complexity" evidence="5">
    <location>
        <begin position="45"/>
        <end position="57"/>
    </location>
</feature>
<dbReference type="InterPro" id="IPR013763">
    <property type="entry name" value="Cyclin-like_dom"/>
</dbReference>
<evidence type="ECO:0000256" key="3">
    <source>
        <dbReference type="ARBA" id="ARBA00023306"/>
    </source>
</evidence>
<evidence type="ECO:0000256" key="2">
    <source>
        <dbReference type="ARBA" id="ARBA00023127"/>
    </source>
</evidence>
<dbReference type="VEuPathDB" id="TriTrypDB:PCON_0017600"/>
<evidence type="ECO:0000256" key="4">
    <source>
        <dbReference type="RuleBase" id="RU000383"/>
    </source>
</evidence>
<dbReference type="InterPro" id="IPR039361">
    <property type="entry name" value="Cyclin"/>
</dbReference>
<comment type="similarity">
    <text evidence="4">Belongs to the cyclin family.</text>
</comment>
<accession>U3LNK8</accession>
<evidence type="ECO:0000259" key="7">
    <source>
        <dbReference type="SMART" id="SM01332"/>
    </source>
</evidence>
<keyword evidence="1" id="KW-0132">Cell division</keyword>
<sequence>MNTQTLREVSNIPSMADIKRLATRTGIGSHHLSSSAATHVDPARSSSGALQSSAGLSVTGMAPSSRATYQLRPPSSIAGSGFMGTLSGNSVNVLSSGSTSSHCFDSTWNAPTAGASTSPMKSDVAGSSASLAAHVSRVSTKVDQYYEGKAMYCPDLAPDIAAMYLECDRNHVRDAAYLQQQPEINEKMRMILVDWLVDVHLKFKLHPATFYLAVDLIDRFLAVAKVTRSNLQLVGITCVLIAAKYEEIWPPEVKECIHISANTYKHDEILRMERTICTALSFRLSLPTSYPYLERLLTVLLADSQLRHAAFFYLEHAALDYKCLRFSPAQLANASMFLANLTLCKDELWGQTLVHYTKGADVLSFREAAAVILDCVNYVPTTKYQAIRRKYNSSRFGEISKLLLPNELPRDA</sequence>
<dbReference type="InterPro" id="IPR048258">
    <property type="entry name" value="Cyclins_cyclin-box"/>
</dbReference>
<dbReference type="Gene3D" id="1.10.472.10">
    <property type="entry name" value="Cyclin-like"/>
    <property type="match status" value="2"/>
</dbReference>
<dbReference type="Pfam" id="PF02984">
    <property type="entry name" value="Cyclin_C"/>
    <property type="match status" value="1"/>
</dbReference>
<keyword evidence="2 4" id="KW-0195">Cyclin</keyword>
<reference evidence="8" key="1">
    <citation type="journal article" date="2013" name="Curr. Biol.">
        <title>Paratrypanosoma is a novel early-branching trypanosomatid.</title>
        <authorList>
            <person name="Flegontov P."/>
            <person name="Votypka J."/>
            <person name="Skalicky T."/>
            <person name="Logacheva M.D."/>
            <person name="Penin A.A."/>
            <person name="Tanifuji G."/>
            <person name="Onodera N.T."/>
            <person name="Kondrashov A.S."/>
            <person name="Volf P."/>
            <person name="Archibald J.M."/>
            <person name="Lukes J."/>
        </authorList>
    </citation>
    <scope>NUCLEOTIDE SEQUENCE</scope>
    <source>
        <strain evidence="8">CUL13</strain>
    </source>
</reference>
<proteinExistence type="inferred from homology"/>
<dbReference type="PANTHER" id="PTHR10177">
    <property type="entry name" value="CYCLINS"/>
    <property type="match status" value="1"/>
</dbReference>
<dbReference type="InterPro" id="IPR004367">
    <property type="entry name" value="Cyclin_C-dom"/>
</dbReference>
<feature type="domain" description="Cyclin-like" evidence="6">
    <location>
        <begin position="194"/>
        <end position="278"/>
    </location>
</feature>
<dbReference type="CDD" id="cd20507">
    <property type="entry name" value="CYCLIN_CCNB1-like_rpt1"/>
    <property type="match status" value="1"/>
</dbReference>
<feature type="non-terminal residue" evidence="8">
    <location>
        <position position="412"/>
    </location>
</feature>
<evidence type="ECO:0000259" key="6">
    <source>
        <dbReference type="SMART" id="SM00385"/>
    </source>
</evidence>
<dbReference type="AlphaFoldDB" id="U3LNK8"/>
<feature type="domain" description="Cyclin C-terminal" evidence="7">
    <location>
        <begin position="287"/>
        <end position="405"/>
    </location>
</feature>
<dbReference type="GO" id="GO:0051301">
    <property type="term" value="P:cell division"/>
    <property type="evidence" value="ECO:0007669"/>
    <property type="project" value="UniProtKB-KW"/>
</dbReference>
<evidence type="ECO:0000256" key="5">
    <source>
        <dbReference type="SAM" id="MobiDB-lite"/>
    </source>
</evidence>
<dbReference type="EMBL" id="KC534660">
    <property type="protein sequence ID" value="AGG11429.1"/>
    <property type="molecule type" value="Genomic_DNA"/>
</dbReference>
<dbReference type="SUPFAM" id="SSF47954">
    <property type="entry name" value="Cyclin-like"/>
    <property type="match status" value="2"/>
</dbReference>
<dbReference type="InterPro" id="IPR036915">
    <property type="entry name" value="Cyclin-like_sf"/>
</dbReference>
<name>U3LNK8_9TRYP</name>
<dbReference type="SMART" id="SM00385">
    <property type="entry name" value="CYCLIN"/>
    <property type="match status" value="2"/>
</dbReference>
<dbReference type="Pfam" id="PF00134">
    <property type="entry name" value="Cyclin_N"/>
    <property type="match status" value="1"/>
</dbReference>
<dbReference type="FunFam" id="1.10.472.10:FF:000001">
    <property type="entry name" value="G2/mitotic-specific cyclin"/>
    <property type="match status" value="1"/>
</dbReference>
<dbReference type="PROSITE" id="PS00292">
    <property type="entry name" value="CYCLINS"/>
    <property type="match status" value="1"/>
</dbReference>
<dbReference type="SMART" id="SM01332">
    <property type="entry name" value="Cyclin_C"/>
    <property type="match status" value="1"/>
</dbReference>
<feature type="domain" description="Cyclin-like" evidence="6">
    <location>
        <begin position="291"/>
        <end position="374"/>
    </location>
</feature>
<protein>
    <submittedName>
        <fullName evidence="8">Uncharacterized protein</fullName>
    </submittedName>
</protein>
<dbReference type="InterPro" id="IPR006671">
    <property type="entry name" value="Cyclin_N"/>
</dbReference>
<evidence type="ECO:0000313" key="8">
    <source>
        <dbReference type="EMBL" id="AGG11429.1"/>
    </source>
</evidence>
<evidence type="ECO:0000256" key="1">
    <source>
        <dbReference type="ARBA" id="ARBA00022618"/>
    </source>
</evidence>
<keyword evidence="3" id="KW-0131">Cell cycle</keyword>
<organism evidence="8">
    <name type="scientific">Paratrypanosoma confusum</name>
    <dbReference type="NCBI Taxonomy" id="1470209"/>
    <lineage>
        <taxon>Eukaryota</taxon>
        <taxon>Discoba</taxon>
        <taxon>Euglenozoa</taxon>
        <taxon>Kinetoplastea</taxon>
        <taxon>Metakinetoplastina</taxon>
        <taxon>Trypanosomatida</taxon>
        <taxon>Trypanosomatidae</taxon>
        <taxon>Paratrypanosoma</taxon>
    </lineage>
</organism>
<feature type="region of interest" description="Disordered" evidence="5">
    <location>
        <begin position="29"/>
        <end position="57"/>
    </location>
</feature>